<feature type="chain" id="PRO_5021008348" description="Hydrophobin" evidence="2">
    <location>
        <begin position="20"/>
        <end position="112"/>
    </location>
</feature>
<proteinExistence type="inferred from homology"/>
<dbReference type="OrthoDB" id="3763335at2759"/>
<dbReference type="AlphaFoldDB" id="A0A4U0WSX8"/>
<keyword evidence="2" id="KW-0134">Cell wall</keyword>
<protein>
    <recommendedName>
        <fullName evidence="2">Hydrophobin</fullName>
    </recommendedName>
</protein>
<accession>A0A4U0WSX8</accession>
<keyword evidence="2" id="KW-0964">Secreted</keyword>
<name>A0A4U0WSX8_9PEZI</name>
<dbReference type="Proteomes" id="UP000308768">
    <property type="component" value="Unassembled WGS sequence"/>
</dbReference>
<dbReference type="SMART" id="SM00075">
    <property type="entry name" value="HYDRO"/>
    <property type="match status" value="1"/>
</dbReference>
<dbReference type="Pfam" id="PF01185">
    <property type="entry name" value="Hydrophobin"/>
    <property type="match status" value="1"/>
</dbReference>
<comment type="similarity">
    <text evidence="2">Belongs to the fungal hydrophobin family.</text>
</comment>
<keyword evidence="1 2" id="KW-1015">Disulfide bond</keyword>
<keyword evidence="2" id="KW-0732">Signal</keyword>
<evidence type="ECO:0000313" key="3">
    <source>
        <dbReference type="EMBL" id="TKA66281.1"/>
    </source>
</evidence>
<reference evidence="3 4" key="1">
    <citation type="submission" date="2017-03" db="EMBL/GenBank/DDBJ databases">
        <title>Genomes of endolithic fungi from Antarctica.</title>
        <authorList>
            <person name="Coleine C."/>
            <person name="Masonjones S."/>
            <person name="Stajich J.E."/>
        </authorList>
    </citation>
    <scope>NUCLEOTIDE SEQUENCE [LARGE SCALE GENOMIC DNA]</scope>
    <source>
        <strain evidence="3 4">CCFEE 5187</strain>
    </source>
</reference>
<keyword evidence="4" id="KW-1185">Reference proteome</keyword>
<evidence type="ECO:0000313" key="4">
    <source>
        <dbReference type="Proteomes" id="UP000308768"/>
    </source>
</evidence>
<dbReference type="GO" id="GO:0005199">
    <property type="term" value="F:structural constituent of cell wall"/>
    <property type="evidence" value="ECO:0007669"/>
    <property type="project" value="InterPro"/>
</dbReference>
<organism evidence="3 4">
    <name type="scientific">Cryomyces minteri</name>
    <dbReference type="NCBI Taxonomy" id="331657"/>
    <lineage>
        <taxon>Eukaryota</taxon>
        <taxon>Fungi</taxon>
        <taxon>Dikarya</taxon>
        <taxon>Ascomycota</taxon>
        <taxon>Pezizomycotina</taxon>
        <taxon>Dothideomycetes</taxon>
        <taxon>Dothideomycetes incertae sedis</taxon>
        <taxon>Cryomyces</taxon>
    </lineage>
</organism>
<comment type="subcellular location">
    <subcellularLocation>
        <location evidence="2">Secreted</location>
        <location evidence="2">Cell wall</location>
    </subcellularLocation>
</comment>
<feature type="signal peptide" evidence="2">
    <location>
        <begin position="1"/>
        <end position="19"/>
    </location>
</feature>
<evidence type="ECO:0000256" key="1">
    <source>
        <dbReference type="ARBA" id="ARBA00023157"/>
    </source>
</evidence>
<gene>
    <name evidence="3" type="ORF">B0A49_11008</name>
</gene>
<dbReference type="GO" id="GO:0009277">
    <property type="term" value="C:fungal-type cell wall"/>
    <property type="evidence" value="ECO:0007669"/>
    <property type="project" value="InterPro"/>
</dbReference>
<dbReference type="InterPro" id="IPR001338">
    <property type="entry name" value="Class_I_Hydrophobin"/>
</dbReference>
<evidence type="ECO:0000256" key="2">
    <source>
        <dbReference type="RuleBase" id="RU365009"/>
    </source>
</evidence>
<dbReference type="EMBL" id="NAJN01001039">
    <property type="protein sequence ID" value="TKA66281.1"/>
    <property type="molecule type" value="Genomic_DNA"/>
</dbReference>
<comment type="caution">
    <text evidence="3">The sequence shown here is derived from an EMBL/GenBank/DDBJ whole genome shotgun (WGS) entry which is preliminary data.</text>
</comment>
<sequence>MKTSSIIAVLSVAISSVIAVPTGGSSSAPTCSSSQTISCCNTKMTTTNDKGLISALNGISLLDGCTGVSLLELAGLSPQTYCGGNTAACCTGNQATGLIAVNANCNTIPVII</sequence>